<sequence length="596" mass="66361">MIVATLTIYLPIRGVYSAVRKLMVNGKALSVAVKNEDLDGIRSDLKVIHSNIGQLKTSLSFLFWVRVLPFVGDYYADANHFASAAGNEIQAALTITDWLDPYKTELGLTGHPTPGQDRITQAIKILDKAIPNLDSIEPQLAKASVEVEHIDVAKYPASLGHTAVRSRVEIIKNLIIGANYVVTKARPALKIAPSALGEPSPKNYLIIFQNDKELRATGGFMTAYAFMSLDKGRISSSKSDDIYRLDERLLKVCLNVICPLTPPAPIVKYLPEENGKARTAWSMRDSNLSPDLQTSLKTFEKMYSFLKEDPFDGIITIDTQVVEELIRITGPIDVFGTTYSAETDKRCNCPNVIYELENYAQIIEKGEADRKAILGTLMQQILARSLGASTDKLPEFINAGVKLANAKHIMFYMHDSPTQQALSALNWTGEIKQTDRDYLHVNDSNFAGGKSNIYVTVDGLLEIDTNGADIKHKLTLNYKNPEPYKTWLNGINRDYVRVYVPKGARLSLSKGSEEKVTTIEDDLGKTVFEAFIQIRPQNSLTLTFEYTTPKGALGRDYPLLIQKQPGTHDYKYVVKINGKEKANFELSSDMDLKLPL</sequence>
<evidence type="ECO:0000313" key="1">
    <source>
        <dbReference type="EMBL" id="OGE41288.1"/>
    </source>
</evidence>
<organism evidence="1 2">
    <name type="scientific">Candidatus Daviesbacteria bacterium RIFCSPHIGHO2_02_FULL_43_12</name>
    <dbReference type="NCBI Taxonomy" id="1797776"/>
    <lineage>
        <taxon>Bacteria</taxon>
        <taxon>Candidatus Daviesiibacteriota</taxon>
    </lineage>
</organism>
<dbReference type="AlphaFoldDB" id="A0A1F5KK37"/>
<evidence type="ECO:0008006" key="3">
    <source>
        <dbReference type="Google" id="ProtNLM"/>
    </source>
</evidence>
<reference evidence="1 2" key="1">
    <citation type="journal article" date="2016" name="Nat. Commun.">
        <title>Thousands of microbial genomes shed light on interconnected biogeochemical processes in an aquifer system.</title>
        <authorList>
            <person name="Anantharaman K."/>
            <person name="Brown C.T."/>
            <person name="Hug L.A."/>
            <person name="Sharon I."/>
            <person name="Castelle C.J."/>
            <person name="Probst A.J."/>
            <person name="Thomas B.C."/>
            <person name="Singh A."/>
            <person name="Wilkins M.J."/>
            <person name="Karaoz U."/>
            <person name="Brodie E.L."/>
            <person name="Williams K.H."/>
            <person name="Hubbard S.S."/>
            <person name="Banfield J.F."/>
        </authorList>
    </citation>
    <scope>NUCLEOTIDE SEQUENCE [LARGE SCALE GENOMIC DNA]</scope>
</reference>
<gene>
    <name evidence="1" type="ORF">A3D25_02065</name>
</gene>
<proteinExistence type="predicted"/>
<dbReference type="Pfam" id="PF13196">
    <property type="entry name" value="DUF4012"/>
    <property type="match status" value="1"/>
</dbReference>
<evidence type="ECO:0000313" key="2">
    <source>
        <dbReference type="Proteomes" id="UP000177328"/>
    </source>
</evidence>
<dbReference type="Proteomes" id="UP000177328">
    <property type="component" value="Unassembled WGS sequence"/>
</dbReference>
<protein>
    <recommendedName>
        <fullName evidence="3">DUF4012 domain-containing protein</fullName>
    </recommendedName>
</protein>
<accession>A0A1F5KK37</accession>
<dbReference type="EMBL" id="MFDD01000002">
    <property type="protein sequence ID" value="OGE41288.1"/>
    <property type="molecule type" value="Genomic_DNA"/>
</dbReference>
<dbReference type="InterPro" id="IPR025101">
    <property type="entry name" value="DUF4012"/>
</dbReference>
<name>A0A1F5KK37_9BACT</name>
<comment type="caution">
    <text evidence="1">The sequence shown here is derived from an EMBL/GenBank/DDBJ whole genome shotgun (WGS) entry which is preliminary data.</text>
</comment>